<dbReference type="Pfam" id="PF07949">
    <property type="entry name" value="YbbR"/>
    <property type="match status" value="3"/>
</dbReference>
<name>A0A7X2HBQ1_9BACL</name>
<dbReference type="RefSeq" id="WP_154122545.1">
    <property type="nucleotide sequence ID" value="NZ_WJXB01000019.1"/>
</dbReference>
<dbReference type="Proteomes" id="UP000463051">
    <property type="component" value="Unassembled WGS sequence"/>
</dbReference>
<evidence type="ECO:0000313" key="4">
    <source>
        <dbReference type="Proteomes" id="UP000463051"/>
    </source>
</evidence>
<evidence type="ECO:0000313" key="3">
    <source>
        <dbReference type="EMBL" id="MRN57046.1"/>
    </source>
</evidence>
<keyword evidence="2" id="KW-0732">Signal</keyword>
<evidence type="ECO:0000256" key="2">
    <source>
        <dbReference type="SAM" id="SignalP"/>
    </source>
</evidence>
<evidence type="ECO:0008006" key="5">
    <source>
        <dbReference type="Google" id="ProtNLM"/>
    </source>
</evidence>
<feature type="signal peptide" evidence="2">
    <location>
        <begin position="1"/>
        <end position="28"/>
    </location>
</feature>
<dbReference type="Gene3D" id="2.170.120.30">
    <property type="match status" value="2"/>
</dbReference>
<dbReference type="InterPro" id="IPR053154">
    <property type="entry name" value="c-di-AMP_regulator"/>
</dbReference>
<comment type="caution">
    <text evidence="3">The sequence shown here is derived from an EMBL/GenBank/DDBJ whole genome shotgun (WGS) entry which is preliminary data.</text>
</comment>
<protein>
    <recommendedName>
        <fullName evidence="5">YbbR-like domain-containing protein</fullName>
    </recommendedName>
</protein>
<dbReference type="Gene3D" id="2.170.120.40">
    <property type="entry name" value="YbbR-like domain"/>
    <property type="match status" value="2"/>
</dbReference>
<proteinExistence type="predicted"/>
<feature type="chain" id="PRO_5039204119" description="YbbR-like domain-containing protein" evidence="2">
    <location>
        <begin position="29"/>
        <end position="488"/>
    </location>
</feature>
<feature type="region of interest" description="Disordered" evidence="1">
    <location>
        <begin position="411"/>
        <end position="488"/>
    </location>
</feature>
<keyword evidence="4" id="KW-1185">Reference proteome</keyword>
<gene>
    <name evidence="3" type="ORF">GJB61_29335</name>
</gene>
<organism evidence="3 4">
    <name type="scientific">Paenibacillus monticola</name>
    <dbReference type="NCBI Taxonomy" id="2666075"/>
    <lineage>
        <taxon>Bacteria</taxon>
        <taxon>Bacillati</taxon>
        <taxon>Bacillota</taxon>
        <taxon>Bacilli</taxon>
        <taxon>Bacillales</taxon>
        <taxon>Paenibacillaceae</taxon>
        <taxon>Paenibacillus</taxon>
    </lineage>
</organism>
<dbReference type="EMBL" id="WJXB01000019">
    <property type="protein sequence ID" value="MRN57046.1"/>
    <property type="molecule type" value="Genomic_DNA"/>
</dbReference>
<dbReference type="PANTHER" id="PTHR37804">
    <property type="entry name" value="CDAA REGULATORY PROTEIN CDAR"/>
    <property type="match status" value="1"/>
</dbReference>
<dbReference type="PANTHER" id="PTHR37804:SF1">
    <property type="entry name" value="CDAA REGULATORY PROTEIN CDAR"/>
    <property type="match status" value="1"/>
</dbReference>
<reference evidence="3 4" key="1">
    <citation type="submission" date="2019-11" db="EMBL/GenBank/DDBJ databases">
        <title>Paenibacillus monticola sp. nov., a novel PGPR strain isolated from mountain sample in China.</title>
        <authorList>
            <person name="Zhao Q."/>
            <person name="Li H.-P."/>
            <person name="Zhang J.-L."/>
        </authorList>
    </citation>
    <scope>NUCLEOTIDE SEQUENCE [LARGE SCALE GENOMIC DNA]</scope>
    <source>
        <strain evidence="3 4">LC-T2</strain>
    </source>
</reference>
<feature type="compositionally biased region" description="Polar residues" evidence="1">
    <location>
        <begin position="444"/>
        <end position="488"/>
    </location>
</feature>
<sequence>MDKWMKNNNFNKILALAFGIMLWAMVHVDTVPVSQTTVSTQTKIIENVKINVTGFDEDKYVMDKDVDSVRMEVQGKRSDITYKVSDAYEVTLDLSDVQPGDTTLPLQYSLPKGVELVRMTPEEVNVHIELRNTKSFPITMITKGKPADGYQLGTPVLQPIGTAEVTLAASELSKVAKVQGTIELDGESDTFKENKMKLYAYDSSGNEIPNAVIEPSSVSVEIPITLPFKSLPLEIGYTGQLPDSLVLSRVTPELESVVVYGQKDVLASLSSYEAAIDLSSIDAAGTAQLKAELKPPAGIEKIEPATVNVTVSTSKIAERTIDSIPIKLEGVSSGLEAVITTPESKAISLTLAGAPTLLDQLDQDNIVVIADVSGLAAGTHEVALQVSLPRFIALGNSSEPLTVTVQVQSPATPVPSKAPETGSVATPEPSSEPVVGDGDVTEAPTHSTGAVETTAPTPSPVQSDSAGSNSGTANGTEITGNAASTGGT</sequence>
<dbReference type="AlphaFoldDB" id="A0A7X2HBQ1"/>
<accession>A0A7X2HBQ1</accession>
<evidence type="ECO:0000256" key="1">
    <source>
        <dbReference type="SAM" id="MobiDB-lite"/>
    </source>
</evidence>
<dbReference type="InterPro" id="IPR012505">
    <property type="entry name" value="YbbR"/>
</dbReference>